<evidence type="ECO:0000313" key="4">
    <source>
        <dbReference type="Proteomes" id="UP000325313"/>
    </source>
</evidence>
<accession>A0A5B0SCI0</accession>
<dbReference type="Proteomes" id="UP000324748">
    <property type="component" value="Unassembled WGS sequence"/>
</dbReference>
<keyword evidence="3" id="KW-1185">Reference proteome</keyword>
<protein>
    <submittedName>
        <fullName evidence="2">NAD-dependent isocitrate dehydrogenase</fullName>
    </submittedName>
</protein>
<evidence type="ECO:0000313" key="3">
    <source>
        <dbReference type="Proteomes" id="UP000324748"/>
    </source>
</evidence>
<gene>
    <name evidence="2" type="primary">IDH2_3</name>
    <name evidence="1" type="synonym">IDH2_1</name>
    <name evidence="1" type="ORF">PGT21_006217</name>
    <name evidence="2" type="ORF">PGTUg99_017516</name>
</gene>
<comment type="caution">
    <text evidence="2">The sequence shown here is derived from an EMBL/GenBank/DDBJ whole genome shotgun (WGS) entry which is preliminary data.</text>
</comment>
<sequence length="115" mass="13014">MTRDAQFLMYPSWCRDSVSRLRNIRPAAGGVWCIKPRWAQSQVPLGRAPRGPGSVPRGLDWATRAGLRSWHTAKSCLADPKRWADEIFHTTPISPPHLVRHTITSSSRPTHQCYV</sequence>
<proteinExistence type="predicted"/>
<dbReference type="Proteomes" id="UP000325313">
    <property type="component" value="Unassembled WGS sequence"/>
</dbReference>
<evidence type="ECO:0000313" key="1">
    <source>
        <dbReference type="EMBL" id="KAA1076407.1"/>
    </source>
</evidence>
<evidence type="ECO:0000313" key="2">
    <source>
        <dbReference type="EMBL" id="KAA1135552.1"/>
    </source>
</evidence>
<dbReference type="EMBL" id="VDEP01000038">
    <property type="protein sequence ID" value="KAA1135552.1"/>
    <property type="molecule type" value="Genomic_DNA"/>
</dbReference>
<reference evidence="3 4" key="1">
    <citation type="submission" date="2019-05" db="EMBL/GenBank/DDBJ databases">
        <title>Emergence of the Ug99 lineage of the wheat stem rust pathogen through somatic hybridization.</title>
        <authorList>
            <person name="Li F."/>
            <person name="Upadhyaya N.M."/>
            <person name="Sperschneider J."/>
            <person name="Matny O."/>
            <person name="Nguyen-Phuc H."/>
            <person name="Mago R."/>
            <person name="Raley C."/>
            <person name="Miller M.E."/>
            <person name="Silverstein K.A.T."/>
            <person name="Henningsen E."/>
            <person name="Hirsch C.D."/>
            <person name="Visser B."/>
            <person name="Pretorius Z.A."/>
            <person name="Steffenson B.J."/>
            <person name="Schwessinger B."/>
            <person name="Dodds P.N."/>
            <person name="Figueroa M."/>
        </authorList>
    </citation>
    <scope>NUCLEOTIDE SEQUENCE [LARGE SCALE GENOMIC DNA]</scope>
    <source>
        <strain evidence="1">21-0</strain>
        <strain evidence="2 4">Ug99</strain>
    </source>
</reference>
<dbReference type="AlphaFoldDB" id="A0A5B0SCI0"/>
<organism evidence="2 4">
    <name type="scientific">Puccinia graminis f. sp. tritici</name>
    <dbReference type="NCBI Taxonomy" id="56615"/>
    <lineage>
        <taxon>Eukaryota</taxon>
        <taxon>Fungi</taxon>
        <taxon>Dikarya</taxon>
        <taxon>Basidiomycota</taxon>
        <taxon>Pucciniomycotina</taxon>
        <taxon>Pucciniomycetes</taxon>
        <taxon>Pucciniales</taxon>
        <taxon>Pucciniaceae</taxon>
        <taxon>Puccinia</taxon>
    </lineage>
</organism>
<dbReference type="EMBL" id="VSWC01000145">
    <property type="protein sequence ID" value="KAA1076407.1"/>
    <property type="molecule type" value="Genomic_DNA"/>
</dbReference>
<dbReference type="OrthoDB" id="10588107at2759"/>
<name>A0A5B0SCI0_PUCGR</name>